<feature type="region of interest" description="Disordered" evidence="1">
    <location>
        <begin position="444"/>
        <end position="499"/>
    </location>
</feature>
<dbReference type="InterPro" id="IPR009057">
    <property type="entry name" value="Homeodomain-like_sf"/>
</dbReference>
<organism evidence="4 5">
    <name type="scientific">Triparma columacea</name>
    <dbReference type="NCBI Taxonomy" id="722753"/>
    <lineage>
        <taxon>Eukaryota</taxon>
        <taxon>Sar</taxon>
        <taxon>Stramenopiles</taxon>
        <taxon>Ochrophyta</taxon>
        <taxon>Bolidophyceae</taxon>
        <taxon>Parmales</taxon>
        <taxon>Triparmaceae</taxon>
        <taxon>Triparma</taxon>
    </lineage>
</organism>
<evidence type="ECO:0000313" key="5">
    <source>
        <dbReference type="Proteomes" id="UP001165065"/>
    </source>
</evidence>
<dbReference type="EMBL" id="BRYA01000426">
    <property type="protein sequence ID" value="GMI48769.1"/>
    <property type="molecule type" value="Genomic_DNA"/>
</dbReference>
<dbReference type="SUPFAM" id="SSF46689">
    <property type="entry name" value="Homeodomain-like"/>
    <property type="match status" value="2"/>
</dbReference>
<dbReference type="PROSITE" id="PS50090">
    <property type="entry name" value="MYB_LIKE"/>
    <property type="match status" value="2"/>
</dbReference>
<dbReference type="Gene3D" id="1.10.10.60">
    <property type="entry name" value="Homeodomain-like"/>
    <property type="match status" value="2"/>
</dbReference>
<accession>A0A9W7GPP7</accession>
<proteinExistence type="predicted"/>
<dbReference type="GO" id="GO:0005634">
    <property type="term" value="C:nucleus"/>
    <property type="evidence" value="ECO:0007669"/>
    <property type="project" value="TreeGrafter"/>
</dbReference>
<reference evidence="5" key="1">
    <citation type="journal article" date="2023" name="Commun. Biol.">
        <title>Genome analysis of Parmales, the sister group of diatoms, reveals the evolutionary specialization of diatoms from phago-mixotrophs to photoautotrophs.</title>
        <authorList>
            <person name="Ban H."/>
            <person name="Sato S."/>
            <person name="Yoshikawa S."/>
            <person name="Yamada K."/>
            <person name="Nakamura Y."/>
            <person name="Ichinomiya M."/>
            <person name="Sato N."/>
            <person name="Blanc-Mathieu R."/>
            <person name="Endo H."/>
            <person name="Kuwata A."/>
            <person name="Ogata H."/>
        </authorList>
    </citation>
    <scope>NUCLEOTIDE SEQUENCE [LARGE SCALE GENOMIC DNA]</scope>
</reference>
<dbReference type="InterPro" id="IPR017930">
    <property type="entry name" value="Myb_dom"/>
</dbReference>
<feature type="compositionally biased region" description="Basic and acidic residues" evidence="1">
    <location>
        <begin position="444"/>
        <end position="469"/>
    </location>
</feature>
<dbReference type="AlphaFoldDB" id="A0A9W7GPP7"/>
<evidence type="ECO:0000259" key="3">
    <source>
        <dbReference type="PROSITE" id="PS51294"/>
    </source>
</evidence>
<feature type="compositionally biased region" description="Low complexity" evidence="1">
    <location>
        <begin position="223"/>
        <end position="246"/>
    </location>
</feature>
<feature type="compositionally biased region" description="Polar residues" evidence="1">
    <location>
        <begin position="294"/>
        <end position="305"/>
    </location>
</feature>
<feature type="region of interest" description="Disordered" evidence="1">
    <location>
        <begin position="222"/>
        <end position="316"/>
    </location>
</feature>
<protein>
    <submittedName>
        <fullName evidence="4">Uncharacterized protein</fullName>
    </submittedName>
</protein>
<feature type="domain" description="HTH myb-type" evidence="3">
    <location>
        <begin position="366"/>
        <end position="420"/>
    </location>
</feature>
<feature type="domain" description="Myb-like" evidence="2">
    <location>
        <begin position="310"/>
        <end position="365"/>
    </location>
</feature>
<evidence type="ECO:0000259" key="2">
    <source>
        <dbReference type="PROSITE" id="PS50090"/>
    </source>
</evidence>
<dbReference type="CDD" id="cd00167">
    <property type="entry name" value="SANT"/>
    <property type="match status" value="2"/>
</dbReference>
<evidence type="ECO:0000256" key="1">
    <source>
        <dbReference type="SAM" id="MobiDB-lite"/>
    </source>
</evidence>
<dbReference type="GO" id="GO:0000978">
    <property type="term" value="F:RNA polymerase II cis-regulatory region sequence-specific DNA binding"/>
    <property type="evidence" value="ECO:0007669"/>
    <property type="project" value="TreeGrafter"/>
</dbReference>
<dbReference type="InterPro" id="IPR050560">
    <property type="entry name" value="MYB_TF"/>
</dbReference>
<dbReference type="Proteomes" id="UP001165065">
    <property type="component" value="Unassembled WGS sequence"/>
</dbReference>
<dbReference type="SMART" id="SM00717">
    <property type="entry name" value="SANT"/>
    <property type="match status" value="2"/>
</dbReference>
<keyword evidence="5" id="KW-1185">Reference proteome</keyword>
<gene>
    <name evidence="4" type="ORF">TrCOL_g3988</name>
</gene>
<dbReference type="GO" id="GO:0000981">
    <property type="term" value="F:DNA-binding transcription factor activity, RNA polymerase II-specific"/>
    <property type="evidence" value="ECO:0007669"/>
    <property type="project" value="TreeGrafter"/>
</dbReference>
<comment type="caution">
    <text evidence="4">The sequence shown here is derived from an EMBL/GenBank/DDBJ whole genome shotgun (WGS) entry which is preliminary data.</text>
</comment>
<dbReference type="PANTHER" id="PTHR45614">
    <property type="entry name" value="MYB PROTEIN-RELATED"/>
    <property type="match status" value="1"/>
</dbReference>
<dbReference type="Pfam" id="PF00249">
    <property type="entry name" value="Myb_DNA-binding"/>
    <property type="match status" value="1"/>
</dbReference>
<dbReference type="PROSITE" id="PS51294">
    <property type="entry name" value="HTH_MYB"/>
    <property type="match status" value="1"/>
</dbReference>
<evidence type="ECO:0000313" key="4">
    <source>
        <dbReference type="EMBL" id="GMI48769.1"/>
    </source>
</evidence>
<dbReference type="InterPro" id="IPR001005">
    <property type="entry name" value="SANT/Myb"/>
</dbReference>
<name>A0A9W7GPP7_9STRA</name>
<dbReference type="OrthoDB" id="2143914at2759"/>
<sequence>MAFVLPARVAQTGLRQAEGLIVSQLKIYLEDEGIKDCSLPSSLQSLLYTVVQPSLISQGVQGSEAAFFVTAMMARDAIALNLPQVIKGLGKNAAVEKANDIVEKALEKLGNERISSIVRPLLPVSSLSTALTPDLSDTKLDAAFISYTPTPSGIRYKYLPPTESLFARTSFALACASATSSVSFLSPDSIYRPPPPGFDPSELALLTSYNAISSTTEGGIAYSSSGRPVSDDGSSSSSSNAFVLSSKGRRIRRVRHADGVVSGDSLDDPPSPTSRKRRRQSRANTLMPYHDSHVSQSRYPSSTPPGRQRNAKKTPIRWSSDADEILLDLKRRFPLAGWQELERLVRSRGVDKSGKQIRERYLNHLREGINKGPWTLEEDTALIRAQRSLGNSWSAISKRLKGRTEMSVKNRYATLVSCAVVRGQGSSLRFNPSGGRPLLTDKAAKEKREEMGTGNDEKGTTQKGDKMDGNADMEGEDGEVGGKGVGNSGGFPPALGDSNVDKVGGLSVEFVIMARQKGWTDGGATREYKRRGGEEK</sequence>
<feature type="domain" description="Myb-like" evidence="2">
    <location>
        <begin position="366"/>
        <end position="416"/>
    </location>
</feature>